<evidence type="ECO:0000256" key="4">
    <source>
        <dbReference type="ARBA" id="ARBA00022989"/>
    </source>
</evidence>
<keyword evidence="6 12" id="KW-0472">Membrane</keyword>
<evidence type="ECO:0000256" key="11">
    <source>
        <dbReference type="RuleBase" id="RU000688"/>
    </source>
</evidence>
<feature type="transmembrane region" description="Helical" evidence="12">
    <location>
        <begin position="9"/>
        <end position="29"/>
    </location>
</feature>
<evidence type="ECO:0000256" key="1">
    <source>
        <dbReference type="ARBA" id="ARBA00004651"/>
    </source>
</evidence>
<dbReference type="SUPFAM" id="SSF81321">
    <property type="entry name" value="Family A G protein-coupled receptor-like"/>
    <property type="match status" value="1"/>
</dbReference>
<reference evidence="15" key="1">
    <citation type="submission" date="2011-12" db="EMBL/GenBank/DDBJ databases">
        <title>The Draft Genome of Lepisosteus oculatus.</title>
        <authorList>
            <consortium name="The Broad Institute Genome Assembly &amp; Analysis Group"/>
            <consortium name="Computational R&amp;D Group"/>
            <consortium name="and Sequencing Platform"/>
            <person name="Di Palma F."/>
            <person name="Alfoldi J."/>
            <person name="Johnson J."/>
            <person name="Berlin A."/>
            <person name="Gnerre S."/>
            <person name="Jaffe D."/>
            <person name="MacCallum I."/>
            <person name="Young S."/>
            <person name="Walker B.J."/>
            <person name="Lander E.S."/>
            <person name="Lindblad-Toh K."/>
        </authorList>
    </citation>
    <scope>NUCLEOTIDE SEQUENCE [LARGE SCALE GENOMIC DNA]</scope>
</reference>
<keyword evidence="8 11" id="KW-0675">Receptor</keyword>
<comment type="similarity">
    <text evidence="11">Belongs to the G-protein coupled receptor 1 family.</text>
</comment>
<evidence type="ECO:0000256" key="10">
    <source>
        <dbReference type="ARBA" id="ARBA00023224"/>
    </source>
</evidence>
<evidence type="ECO:0000259" key="13">
    <source>
        <dbReference type="PROSITE" id="PS50262"/>
    </source>
</evidence>
<dbReference type="PROSITE" id="PS00237">
    <property type="entry name" value="G_PROTEIN_RECEP_F1_1"/>
    <property type="match status" value="1"/>
</dbReference>
<feature type="transmembrane region" description="Helical" evidence="12">
    <location>
        <begin position="49"/>
        <end position="72"/>
    </location>
</feature>
<dbReference type="PANTHER" id="PTHR24234:SF8">
    <property type="entry name" value="G-PROTEIN COUPLED RECEPTOR 4-LIKE"/>
    <property type="match status" value="1"/>
</dbReference>
<dbReference type="Ensembl" id="ENSLOCT00000000960.1">
    <property type="protein sequence ID" value="ENSLOCP00000000956.1"/>
    <property type="gene ID" value="ENSLOCG00000000859.1"/>
</dbReference>
<dbReference type="OMA" id="CVSFERY"/>
<keyword evidence="10 11" id="KW-0807">Transducer</keyword>
<evidence type="ECO:0000313" key="15">
    <source>
        <dbReference type="Proteomes" id="UP000018468"/>
    </source>
</evidence>
<feature type="transmembrane region" description="Helical" evidence="12">
    <location>
        <begin position="84"/>
        <end position="102"/>
    </location>
</feature>
<evidence type="ECO:0000256" key="9">
    <source>
        <dbReference type="ARBA" id="ARBA00023180"/>
    </source>
</evidence>
<dbReference type="GO" id="GO:0004930">
    <property type="term" value="F:G protein-coupled receptor activity"/>
    <property type="evidence" value="ECO:0000318"/>
    <property type="project" value="GO_Central"/>
</dbReference>
<evidence type="ECO:0000256" key="6">
    <source>
        <dbReference type="ARBA" id="ARBA00023136"/>
    </source>
</evidence>
<feature type="transmembrane region" description="Helical" evidence="12">
    <location>
        <begin position="108"/>
        <end position="128"/>
    </location>
</feature>
<keyword evidence="5 11" id="KW-0297">G-protein coupled receptor</keyword>
<evidence type="ECO:0000256" key="7">
    <source>
        <dbReference type="ARBA" id="ARBA00023157"/>
    </source>
</evidence>
<protein>
    <recommendedName>
        <fullName evidence="13">G-protein coupled receptors family 1 profile domain-containing protein</fullName>
    </recommendedName>
</protein>
<dbReference type="GO" id="GO:0005886">
    <property type="term" value="C:plasma membrane"/>
    <property type="evidence" value="ECO:0000318"/>
    <property type="project" value="GO_Central"/>
</dbReference>
<name>W5LXU9_LEPOC</name>
<keyword evidence="15" id="KW-1185">Reference proteome</keyword>
<keyword evidence="7" id="KW-1015">Disulfide bond</keyword>
<dbReference type="GO" id="GO:0007186">
    <property type="term" value="P:G protein-coupled receptor signaling pathway"/>
    <property type="evidence" value="ECO:0000318"/>
    <property type="project" value="GO_Central"/>
</dbReference>
<proteinExistence type="inferred from homology"/>
<evidence type="ECO:0000256" key="8">
    <source>
        <dbReference type="ARBA" id="ARBA00023170"/>
    </source>
</evidence>
<dbReference type="PANTHER" id="PTHR24234">
    <property type="entry name" value="LYSOPHOSPHATIDIC ACID RECEPTOR 5/SPHINGOSYLPHOSPHORYLCHOLINE RECEPTOR"/>
    <property type="match status" value="1"/>
</dbReference>
<dbReference type="PROSITE" id="PS50262">
    <property type="entry name" value="G_PROTEIN_RECEP_F1_2"/>
    <property type="match status" value="1"/>
</dbReference>
<dbReference type="InterPro" id="IPR000276">
    <property type="entry name" value="GPCR_Rhodpsn"/>
</dbReference>
<feature type="transmembrane region" description="Helical" evidence="12">
    <location>
        <begin position="149"/>
        <end position="174"/>
    </location>
</feature>
<keyword evidence="9" id="KW-0325">Glycoprotein</keyword>
<evidence type="ECO:0000256" key="3">
    <source>
        <dbReference type="ARBA" id="ARBA00022692"/>
    </source>
</evidence>
<dbReference type="InterPro" id="IPR017452">
    <property type="entry name" value="GPCR_Rhodpsn_7TM"/>
</dbReference>
<evidence type="ECO:0000256" key="12">
    <source>
        <dbReference type="SAM" id="Phobius"/>
    </source>
</evidence>
<evidence type="ECO:0000256" key="5">
    <source>
        <dbReference type="ARBA" id="ARBA00023040"/>
    </source>
</evidence>
<organism evidence="14 15">
    <name type="scientific">Lepisosteus oculatus</name>
    <name type="common">Spotted gar</name>
    <dbReference type="NCBI Taxonomy" id="7918"/>
    <lineage>
        <taxon>Eukaryota</taxon>
        <taxon>Metazoa</taxon>
        <taxon>Chordata</taxon>
        <taxon>Craniata</taxon>
        <taxon>Vertebrata</taxon>
        <taxon>Euteleostomi</taxon>
        <taxon>Actinopterygii</taxon>
        <taxon>Neopterygii</taxon>
        <taxon>Holostei</taxon>
        <taxon>Semionotiformes</taxon>
        <taxon>Lepisosteidae</taxon>
        <taxon>Lepisosteus</taxon>
    </lineage>
</organism>
<dbReference type="HOGENOM" id="CLU_009579_23_1_1"/>
<dbReference type="InParanoid" id="W5LXU9"/>
<comment type="subcellular location">
    <subcellularLocation>
        <location evidence="1">Cell membrane</location>
        <topology evidence="1">Multi-pass membrane protein</topology>
    </subcellularLocation>
</comment>
<keyword evidence="2" id="KW-1003">Cell membrane</keyword>
<evidence type="ECO:0000256" key="2">
    <source>
        <dbReference type="ARBA" id="ARBA00022475"/>
    </source>
</evidence>
<evidence type="ECO:0000313" key="14">
    <source>
        <dbReference type="Ensembl" id="ENSLOCP00000000956.1"/>
    </source>
</evidence>
<dbReference type="GeneTree" id="ENSGT00940000164014"/>
<dbReference type="Pfam" id="PF00001">
    <property type="entry name" value="7tm_1"/>
    <property type="match status" value="1"/>
</dbReference>
<dbReference type="AlphaFoldDB" id="W5LXU9"/>
<keyword evidence="3 11" id="KW-0812">Transmembrane</keyword>
<dbReference type="PRINTS" id="PR00237">
    <property type="entry name" value="GPCRRHODOPSN"/>
</dbReference>
<sequence length="224" mass="25069">VKADCVSPLYVINLLAANLLQIATVPIYLASFTDQRVCSWTVVYQVNVAVFEVGLLASIGFMLCISLERYLVIARPVWHHNHHSLSFVSRISLAVWGAAVLLTSIKNFYLAILFLVPLALLLIFCVSTRRALVTLSTLPPEEKKRILRTLALVLFIFIGIFAPHFVLYVITVIYNLAKVDVPQGVTDCQGVLLNIRCLHPLLDPILYFLLRTDVRESLDTVSCC</sequence>
<keyword evidence="4 12" id="KW-1133">Transmembrane helix</keyword>
<accession>W5LXU9</accession>
<dbReference type="Proteomes" id="UP000018468">
    <property type="component" value="Unassembled WGS sequence"/>
</dbReference>
<reference evidence="14" key="2">
    <citation type="submission" date="2025-08" db="UniProtKB">
        <authorList>
            <consortium name="Ensembl"/>
        </authorList>
    </citation>
    <scope>IDENTIFICATION</scope>
</reference>
<feature type="domain" description="G-protein coupled receptors family 1 profile" evidence="13">
    <location>
        <begin position="1"/>
        <end position="207"/>
    </location>
</feature>
<dbReference type="Gene3D" id="1.20.1070.10">
    <property type="entry name" value="Rhodopsin 7-helix transmembrane proteins"/>
    <property type="match status" value="2"/>
</dbReference>
<reference evidence="14" key="3">
    <citation type="submission" date="2025-09" db="UniProtKB">
        <authorList>
            <consortium name="Ensembl"/>
        </authorList>
    </citation>
    <scope>IDENTIFICATION</scope>
</reference>